<name>A0AAV1RRU8_9ROSI</name>
<dbReference type="PANTHER" id="PTHR10992">
    <property type="entry name" value="METHYLESTERASE FAMILY MEMBER"/>
    <property type="match status" value="1"/>
</dbReference>
<sequence length="108" mass="12455">MSANPLSIRSHVNSHKISLRMLLNRFESMLMESMSKAKKFTYERYGSAPRVYIACTEDLMMSASFQRCMIEHNNKVKEVMEIPEDHMAVFSKPKELSQSILELASKHA</sequence>
<protein>
    <submittedName>
        <fullName evidence="1">Uncharacterized protein</fullName>
    </submittedName>
</protein>
<dbReference type="InterPro" id="IPR045889">
    <property type="entry name" value="MES/HNL"/>
</dbReference>
<dbReference type="InterPro" id="IPR029058">
    <property type="entry name" value="AB_hydrolase_fold"/>
</dbReference>
<dbReference type="GO" id="GO:0080031">
    <property type="term" value="F:methyl salicylate esterase activity"/>
    <property type="evidence" value="ECO:0007669"/>
    <property type="project" value="TreeGrafter"/>
</dbReference>
<dbReference type="GO" id="GO:0080032">
    <property type="term" value="F:methyl jasmonate esterase activity"/>
    <property type="evidence" value="ECO:0007669"/>
    <property type="project" value="TreeGrafter"/>
</dbReference>
<evidence type="ECO:0000313" key="1">
    <source>
        <dbReference type="EMBL" id="CAK7339436.1"/>
    </source>
</evidence>
<reference evidence="1 2" key="1">
    <citation type="submission" date="2024-01" db="EMBL/GenBank/DDBJ databases">
        <authorList>
            <person name="Waweru B."/>
        </authorList>
    </citation>
    <scope>NUCLEOTIDE SEQUENCE [LARGE SCALE GENOMIC DNA]</scope>
</reference>
<dbReference type="Gene3D" id="3.40.50.1820">
    <property type="entry name" value="alpha/beta hydrolase"/>
    <property type="match status" value="1"/>
</dbReference>
<dbReference type="EMBL" id="CAWUPB010001158">
    <property type="protein sequence ID" value="CAK7339436.1"/>
    <property type="molecule type" value="Genomic_DNA"/>
</dbReference>
<organism evidence="1 2">
    <name type="scientific">Dovyalis caffra</name>
    <dbReference type="NCBI Taxonomy" id="77055"/>
    <lineage>
        <taxon>Eukaryota</taxon>
        <taxon>Viridiplantae</taxon>
        <taxon>Streptophyta</taxon>
        <taxon>Embryophyta</taxon>
        <taxon>Tracheophyta</taxon>
        <taxon>Spermatophyta</taxon>
        <taxon>Magnoliopsida</taxon>
        <taxon>eudicotyledons</taxon>
        <taxon>Gunneridae</taxon>
        <taxon>Pentapetalae</taxon>
        <taxon>rosids</taxon>
        <taxon>fabids</taxon>
        <taxon>Malpighiales</taxon>
        <taxon>Salicaceae</taxon>
        <taxon>Flacourtieae</taxon>
        <taxon>Dovyalis</taxon>
    </lineage>
</organism>
<gene>
    <name evidence="1" type="ORF">DCAF_LOCUS14488</name>
</gene>
<dbReference type="PANTHER" id="PTHR10992:SF1078">
    <property type="entry name" value="AB HYDROLASE-1 DOMAIN-CONTAINING PROTEIN"/>
    <property type="match status" value="1"/>
</dbReference>
<proteinExistence type="predicted"/>
<comment type="caution">
    <text evidence="1">The sequence shown here is derived from an EMBL/GenBank/DDBJ whole genome shotgun (WGS) entry which is preliminary data.</text>
</comment>
<dbReference type="Proteomes" id="UP001314170">
    <property type="component" value="Unassembled WGS sequence"/>
</dbReference>
<dbReference type="GO" id="GO:0009694">
    <property type="term" value="P:jasmonic acid metabolic process"/>
    <property type="evidence" value="ECO:0007669"/>
    <property type="project" value="TreeGrafter"/>
</dbReference>
<dbReference type="GO" id="GO:0080030">
    <property type="term" value="F:methyl indole-3-acetate esterase activity"/>
    <property type="evidence" value="ECO:0007669"/>
    <property type="project" value="TreeGrafter"/>
</dbReference>
<dbReference type="GO" id="GO:0009696">
    <property type="term" value="P:salicylic acid metabolic process"/>
    <property type="evidence" value="ECO:0007669"/>
    <property type="project" value="TreeGrafter"/>
</dbReference>
<evidence type="ECO:0000313" key="2">
    <source>
        <dbReference type="Proteomes" id="UP001314170"/>
    </source>
</evidence>
<keyword evidence="2" id="KW-1185">Reference proteome</keyword>
<dbReference type="AlphaFoldDB" id="A0AAV1RRU8"/>
<accession>A0AAV1RRU8</accession>